<sequence length="278" mass="28752">MTRALVLGGGGVAGVAWEIGVIDALASVGVCLRDADRIVGTSAGAAVGAQLCTDESLESLCARQLVPVAQSAELEIDFDVEAIADVVILAMKDGLDGREMRARMGALALSTKTVDESVRRAVIASRIRNHAWSSRELIVTAVDASTGEFVTFNRESGVDLIDAVAASCAVPGVWPPVTIGAARYIDGGVRSVVNLDLAADCDTVVVLAPSIMGFGGSVLDQAAQLRASGVTVEVIAADEASIAVFGPNVLDPATREPSLIEGRRQGAEAVERLRAVWS</sequence>
<dbReference type="PANTHER" id="PTHR14226">
    <property type="entry name" value="NEUROPATHY TARGET ESTERASE/SWISS CHEESE D.MELANOGASTER"/>
    <property type="match status" value="1"/>
</dbReference>
<accession>A0A6J7JFB5</accession>
<evidence type="ECO:0000256" key="3">
    <source>
        <dbReference type="ARBA" id="ARBA00023098"/>
    </source>
</evidence>
<evidence type="ECO:0000256" key="2">
    <source>
        <dbReference type="ARBA" id="ARBA00022963"/>
    </source>
</evidence>
<evidence type="ECO:0000259" key="4">
    <source>
        <dbReference type="PROSITE" id="PS51635"/>
    </source>
</evidence>
<dbReference type="AlphaFoldDB" id="A0A6J7JFB5"/>
<dbReference type="GO" id="GO:0016042">
    <property type="term" value="P:lipid catabolic process"/>
    <property type="evidence" value="ECO:0007669"/>
    <property type="project" value="UniProtKB-KW"/>
</dbReference>
<feature type="domain" description="PNPLA" evidence="4">
    <location>
        <begin position="6"/>
        <end position="201"/>
    </location>
</feature>
<organism evidence="5">
    <name type="scientific">freshwater metagenome</name>
    <dbReference type="NCBI Taxonomy" id="449393"/>
    <lineage>
        <taxon>unclassified sequences</taxon>
        <taxon>metagenomes</taxon>
        <taxon>ecological metagenomes</taxon>
    </lineage>
</organism>
<evidence type="ECO:0000313" key="5">
    <source>
        <dbReference type="EMBL" id="CAB4942015.1"/>
    </source>
</evidence>
<dbReference type="InterPro" id="IPR050301">
    <property type="entry name" value="NTE"/>
</dbReference>
<dbReference type="SUPFAM" id="SSF52151">
    <property type="entry name" value="FabD/lysophospholipase-like"/>
    <property type="match status" value="1"/>
</dbReference>
<proteinExistence type="predicted"/>
<dbReference type="PANTHER" id="PTHR14226:SF57">
    <property type="entry name" value="BLR7027 PROTEIN"/>
    <property type="match status" value="1"/>
</dbReference>
<dbReference type="InterPro" id="IPR016035">
    <property type="entry name" value="Acyl_Trfase/lysoPLipase"/>
</dbReference>
<evidence type="ECO:0000256" key="1">
    <source>
        <dbReference type="ARBA" id="ARBA00022801"/>
    </source>
</evidence>
<dbReference type="PROSITE" id="PS51635">
    <property type="entry name" value="PNPLA"/>
    <property type="match status" value="1"/>
</dbReference>
<name>A0A6J7JFB5_9ZZZZ</name>
<keyword evidence="2" id="KW-0442">Lipid degradation</keyword>
<gene>
    <name evidence="5" type="ORF">UFOPK3733_01359</name>
</gene>
<dbReference type="EMBL" id="CAFBNC010000070">
    <property type="protein sequence ID" value="CAB4942015.1"/>
    <property type="molecule type" value="Genomic_DNA"/>
</dbReference>
<keyword evidence="3" id="KW-0443">Lipid metabolism</keyword>
<protein>
    <submittedName>
        <fullName evidence="5">Unannotated protein</fullName>
    </submittedName>
</protein>
<dbReference type="Gene3D" id="3.40.1090.10">
    <property type="entry name" value="Cytosolic phospholipase A2 catalytic domain"/>
    <property type="match status" value="2"/>
</dbReference>
<dbReference type="Pfam" id="PF01734">
    <property type="entry name" value="Patatin"/>
    <property type="match status" value="1"/>
</dbReference>
<dbReference type="GO" id="GO:0016787">
    <property type="term" value="F:hydrolase activity"/>
    <property type="evidence" value="ECO:0007669"/>
    <property type="project" value="UniProtKB-KW"/>
</dbReference>
<dbReference type="InterPro" id="IPR002641">
    <property type="entry name" value="PNPLA_dom"/>
</dbReference>
<reference evidence="5" key="1">
    <citation type="submission" date="2020-05" db="EMBL/GenBank/DDBJ databases">
        <authorList>
            <person name="Chiriac C."/>
            <person name="Salcher M."/>
            <person name="Ghai R."/>
            <person name="Kavagutti S V."/>
        </authorList>
    </citation>
    <scope>NUCLEOTIDE SEQUENCE</scope>
</reference>
<keyword evidence="1" id="KW-0378">Hydrolase</keyword>